<gene>
    <name evidence="2" type="ORF">Vbra_10435</name>
</gene>
<keyword evidence="3" id="KW-1185">Reference proteome</keyword>
<proteinExistence type="predicted"/>
<dbReference type="OrthoDB" id="189665at2759"/>
<name>A0A0G4GYS2_VITBC</name>
<dbReference type="Gene3D" id="3.30.990.10">
    <property type="entry name" value="Formiminotransferase, N-terminal subdomain"/>
    <property type="match status" value="1"/>
</dbReference>
<evidence type="ECO:0000313" key="2">
    <source>
        <dbReference type="EMBL" id="CEM36305.1"/>
    </source>
</evidence>
<sequence>MRRYLACNVFISEAHSAAVLAQVQTHLTSHRAALLFHFKDAIYNRSSFLLAAPLVAQPTAADTHKDQRHSPELLGGVLQASRYLWKHLSLEGHQATHPRVGLIDHISVHPLGDSTLGDALAHAQAVGKALGEECGIPVFMYGAPVYGTLVDARRRTRRYFSHDAADQDQPLCSDFGPSVWDPRTGVAVVGAVPWFTAFNLPFTVKSNDAAILRRVKDAMLGVREKRGGLHGVHALILDHGNQGRHENDDSTAAAEGVFFGADGTRVPLRLPAVPSGPSPLYELACNVYWEGTGSHRDVRAIISAKAREVVESAGLGECVGWGEGYVIGFDSSGAILKAATDLFERGGGN</sequence>
<dbReference type="AlphaFoldDB" id="A0A0G4GYS2"/>
<dbReference type="InterPro" id="IPR037064">
    <property type="entry name" value="Formiminotransferase_N_sf"/>
</dbReference>
<dbReference type="InterPro" id="IPR012886">
    <property type="entry name" value="Formiminotransferase_N"/>
</dbReference>
<dbReference type="GO" id="GO:0016740">
    <property type="term" value="F:transferase activity"/>
    <property type="evidence" value="ECO:0007669"/>
    <property type="project" value="InterPro"/>
</dbReference>
<dbReference type="GO" id="GO:0005542">
    <property type="term" value="F:folic acid binding"/>
    <property type="evidence" value="ECO:0007669"/>
    <property type="project" value="InterPro"/>
</dbReference>
<dbReference type="Pfam" id="PF07837">
    <property type="entry name" value="FTCD_N"/>
    <property type="match status" value="1"/>
</dbReference>
<dbReference type="VEuPathDB" id="CryptoDB:Vbra_10435"/>
<dbReference type="PANTHER" id="PTHR12234:SF1">
    <property type="entry name" value="FORMIMINOTRANSFERASE N-TERMINAL SUBDOMAIN-CONTAINING PROTEIN"/>
    <property type="match status" value="1"/>
</dbReference>
<dbReference type="InterPro" id="IPR022384">
    <property type="entry name" value="FormiminoTrfase_cat_dom_sf"/>
</dbReference>
<dbReference type="InterPro" id="IPR051623">
    <property type="entry name" value="FTCD"/>
</dbReference>
<dbReference type="SUPFAM" id="SSF55116">
    <property type="entry name" value="Formiminotransferase domain of formiminotransferase-cyclodeaminase"/>
    <property type="match status" value="1"/>
</dbReference>
<dbReference type="SMART" id="SM01222">
    <property type="entry name" value="FTCD_N"/>
    <property type="match status" value="1"/>
</dbReference>
<protein>
    <recommendedName>
        <fullName evidence="1">Formiminotransferase N-terminal subdomain domain-containing protein</fullName>
    </recommendedName>
</protein>
<reference evidence="2 3" key="1">
    <citation type="submission" date="2014-11" db="EMBL/GenBank/DDBJ databases">
        <authorList>
            <person name="Zhu J."/>
            <person name="Qi W."/>
            <person name="Song R."/>
        </authorList>
    </citation>
    <scope>NUCLEOTIDE SEQUENCE [LARGE SCALE GENOMIC DNA]</scope>
</reference>
<organism evidence="2 3">
    <name type="scientific">Vitrella brassicaformis (strain CCMP3155)</name>
    <dbReference type="NCBI Taxonomy" id="1169540"/>
    <lineage>
        <taxon>Eukaryota</taxon>
        <taxon>Sar</taxon>
        <taxon>Alveolata</taxon>
        <taxon>Colpodellida</taxon>
        <taxon>Vitrellaceae</taxon>
        <taxon>Vitrella</taxon>
    </lineage>
</organism>
<evidence type="ECO:0000259" key="1">
    <source>
        <dbReference type="SMART" id="SM01222"/>
    </source>
</evidence>
<dbReference type="InParanoid" id="A0A0G4GYS2"/>
<evidence type="ECO:0000313" key="3">
    <source>
        <dbReference type="Proteomes" id="UP000041254"/>
    </source>
</evidence>
<dbReference type="PANTHER" id="PTHR12234">
    <property type="entry name" value="FORMIMINOTRANSFERASE-CYCLODEAMINASE"/>
    <property type="match status" value="1"/>
</dbReference>
<accession>A0A0G4GYS2</accession>
<dbReference type="STRING" id="1169540.A0A0G4GYS2"/>
<dbReference type="EMBL" id="CDMY01000887">
    <property type="protein sequence ID" value="CEM36305.1"/>
    <property type="molecule type" value="Genomic_DNA"/>
</dbReference>
<dbReference type="OMA" id="MEPRHAN"/>
<feature type="domain" description="Formiminotransferase N-terminal subdomain" evidence="1">
    <location>
        <begin position="3"/>
        <end position="193"/>
    </location>
</feature>
<dbReference type="Proteomes" id="UP000041254">
    <property type="component" value="Unassembled WGS sequence"/>
</dbReference>